<dbReference type="EMBL" id="OIVN01003766">
    <property type="protein sequence ID" value="SPD13416.1"/>
    <property type="molecule type" value="Genomic_DNA"/>
</dbReference>
<gene>
    <name evidence="2" type="ORF">FSB_LOCUS41298</name>
</gene>
<sequence length="294" mass="32451">MSSIMRVMEYRFWEDALPKHSGDLVIPVVAIIKGVLWLAIVNCVADHFLFCYANSERRKPKDWLTDKRVLRSVYDSKVCTDNYGQPHSAFLLLHYIPSARTFLSCKKVTDKDAAQQKLENQPSSHHDIRHMTGFSLRGLLPPRPSSGGPVTGAYVPIEEPSRKRKAPTRESPSPLGSLKGGYSSSSQSPLGGPVPPSRPRMTLLGNVLADRNGQSILRSSKASTTTIWAPSFEVFREAVRSNTAILPIGDGHGQGRSQEFILGWVGISTKNARSVVAVETGRVNTRRTNLSMKK</sequence>
<proteinExistence type="predicted"/>
<accession>A0A2N9HGI5</accession>
<dbReference type="AlphaFoldDB" id="A0A2N9HGI5"/>
<feature type="compositionally biased region" description="Low complexity" evidence="1">
    <location>
        <begin position="171"/>
        <end position="191"/>
    </location>
</feature>
<name>A0A2N9HGI5_FAGSY</name>
<feature type="region of interest" description="Disordered" evidence="1">
    <location>
        <begin position="137"/>
        <end position="201"/>
    </location>
</feature>
<evidence type="ECO:0000256" key="1">
    <source>
        <dbReference type="SAM" id="MobiDB-lite"/>
    </source>
</evidence>
<protein>
    <submittedName>
        <fullName evidence="2">Uncharacterized protein</fullName>
    </submittedName>
</protein>
<evidence type="ECO:0000313" key="2">
    <source>
        <dbReference type="EMBL" id="SPD13416.1"/>
    </source>
</evidence>
<organism evidence="2">
    <name type="scientific">Fagus sylvatica</name>
    <name type="common">Beechnut</name>
    <dbReference type="NCBI Taxonomy" id="28930"/>
    <lineage>
        <taxon>Eukaryota</taxon>
        <taxon>Viridiplantae</taxon>
        <taxon>Streptophyta</taxon>
        <taxon>Embryophyta</taxon>
        <taxon>Tracheophyta</taxon>
        <taxon>Spermatophyta</taxon>
        <taxon>Magnoliopsida</taxon>
        <taxon>eudicotyledons</taxon>
        <taxon>Gunneridae</taxon>
        <taxon>Pentapetalae</taxon>
        <taxon>rosids</taxon>
        <taxon>fabids</taxon>
        <taxon>Fagales</taxon>
        <taxon>Fagaceae</taxon>
        <taxon>Fagus</taxon>
    </lineage>
</organism>
<feature type="compositionally biased region" description="Low complexity" evidence="1">
    <location>
        <begin position="137"/>
        <end position="148"/>
    </location>
</feature>
<reference evidence="2" key="1">
    <citation type="submission" date="2018-02" db="EMBL/GenBank/DDBJ databases">
        <authorList>
            <person name="Cohen D.B."/>
            <person name="Kent A.D."/>
        </authorList>
    </citation>
    <scope>NUCLEOTIDE SEQUENCE</scope>
</reference>